<feature type="region of interest" description="Disordered" evidence="1">
    <location>
        <begin position="696"/>
        <end position="816"/>
    </location>
</feature>
<feature type="compositionally biased region" description="Basic and acidic residues" evidence="1">
    <location>
        <begin position="511"/>
        <end position="520"/>
    </location>
</feature>
<sequence>MEEEGRSRRTRASSNIDALREVLFGTQESNRVLFITGAGLSVSCGIPLYRDNKNPSAHSKTRRKTSRPQKTFAGTAGGEAGLRDREKKGKNSPRPSLRKISKTNSSSVSSLSACSPSTVVWQPEKEEEELRTEKHRKRASMNALTKAKREKKGRGGEEEDQQQQEGEGFAQTWGMIETFKAEKENWYTSFWYRTHDPRVFRLAFPSLGHFVLAFLLLTRPPQSTLLLTQNVDGLHLAAVALMKEELQHELISCVLTREKENVFLSSHVRLPECRRSSLVPSASWPREGYLHVKDLDKKKEVQENEEEDSDVFPMKNPKKDSSMKARADSLDVFKYLTPQGGWRGLGERYEKKKKKKKISSREGRRRQEKEDQRECCQRVKTREGLERERREGAEGQQVSEEKKLGKQEEEEESRLGQGEIDKEEDLYRRSLFELHGCVYRYRCSGIPSSLKSKKTIGIHQCCCLPSCQEDGEKKAQKQRKEEDRFFCPYRYGRSLDEEEVSWVLFKHPGREVEAQETEEKKRKKKNGGDSVISSVVLSAKNHTETGIEGNKEVEEQTVQEKTLSSSQDASSSSLSTFCDSPSTFVKSEKNLTHSSLLTNSHKRQRGDSISSVRTPPRSSFSSPCSPRTSFSLLSTPAVPIPLCPACHSLCLPLCLWFDESIFIPSHLSFDSPAAFQRAFFFLANCDVRTRQQACRSRRIEKSHAKESQAEDGRGLNSKKEKDSKDEKERAQRKLEEEIKEDSQKDEEGENYGYRGTGNVLSVEEVKVTGEQEERGYDGHHDGEVSVTDTSEHDNEVEDSVLDHSSPQKSGSSLDSLEATDPLFSQREFDFSWNDRQETVPTVVFLGTSFSTASTDWPLALQREATSALRDALLQQEARTSRGKKDCRERYRNREMRYGGGVFSINVTSCIEASYEVTSDQRELLKNRYAELFSFWRTRRRIEKEEEGVREERKEANPGDREGVRIEGWRQKVKDESKWWKDAKEEDEVQKNGVQNETKARKASEKDWVLGVRLRNETEDMLGQTHQMLKNENYALERIACICPRLVKGNAHDKTVGGQDNKSREQETRDSSSSLTDHSFPVCPALSSNGFSSSCARLRITFSRPTNSGKEEGSIRLRKEVGEVPRWFLESQVVGNEVSSPACKKTSCESECSPSGARRYVTLPSSWVESLPVDYAYAGGGCDDNRSKRVIEGLPLTHMRRILGDASEVLLSLCPSEMKAWIVQVHSRLKKDFLRLISQTSSNEQS</sequence>
<dbReference type="InterPro" id="IPR050134">
    <property type="entry name" value="NAD-dep_sirtuin_deacylases"/>
</dbReference>
<feature type="region of interest" description="Disordered" evidence="1">
    <location>
        <begin position="353"/>
        <end position="373"/>
    </location>
</feature>
<evidence type="ECO:0000313" key="2">
    <source>
        <dbReference type="EMBL" id="PHJ20999.1"/>
    </source>
</evidence>
<name>A0A2C6KW59_9APIC</name>
<dbReference type="PANTHER" id="PTHR11085">
    <property type="entry name" value="NAD-DEPENDENT PROTEIN DEACYLASE SIRTUIN-5, MITOCHONDRIAL-RELATED"/>
    <property type="match status" value="1"/>
</dbReference>
<dbReference type="Gene3D" id="3.40.50.1220">
    <property type="entry name" value="TPP-binding domain"/>
    <property type="match status" value="1"/>
</dbReference>
<evidence type="ECO:0000256" key="1">
    <source>
        <dbReference type="SAM" id="MobiDB-lite"/>
    </source>
</evidence>
<feature type="compositionally biased region" description="Low complexity" evidence="1">
    <location>
        <begin position="564"/>
        <end position="574"/>
    </location>
</feature>
<dbReference type="AlphaFoldDB" id="A0A2C6KW59"/>
<feature type="compositionally biased region" description="Basic residues" evidence="1">
    <location>
        <begin position="90"/>
        <end position="101"/>
    </location>
</feature>
<feature type="compositionally biased region" description="Basic and acidic residues" evidence="1">
    <location>
        <begin position="541"/>
        <end position="554"/>
    </location>
</feature>
<keyword evidence="3" id="KW-1185">Reference proteome</keyword>
<dbReference type="Proteomes" id="UP000221165">
    <property type="component" value="Unassembled WGS sequence"/>
</dbReference>
<evidence type="ECO:0000313" key="3">
    <source>
        <dbReference type="Proteomes" id="UP000221165"/>
    </source>
</evidence>
<reference evidence="2 3" key="1">
    <citation type="journal article" date="2017" name="Int. J. Parasitol.">
        <title>The genome of the protozoan parasite Cystoisospora suis and a reverse vaccinology approach to identify vaccine candidates.</title>
        <authorList>
            <person name="Palmieri N."/>
            <person name="Shrestha A."/>
            <person name="Ruttkowski B."/>
            <person name="Beck T."/>
            <person name="Vogl C."/>
            <person name="Tomley F."/>
            <person name="Blake D.P."/>
            <person name="Joachim A."/>
        </authorList>
    </citation>
    <scope>NUCLEOTIDE SEQUENCE [LARGE SCALE GENOMIC DNA]</scope>
    <source>
        <strain evidence="2 3">Wien I</strain>
    </source>
</reference>
<dbReference type="GeneID" id="94428566"/>
<feature type="region of interest" description="Disordered" evidence="1">
    <location>
        <begin position="50"/>
        <end position="168"/>
    </location>
</feature>
<feature type="region of interest" description="Disordered" evidence="1">
    <location>
        <begin position="595"/>
        <end position="626"/>
    </location>
</feature>
<feature type="compositionally biased region" description="Polar residues" evidence="1">
    <location>
        <begin position="802"/>
        <end position="814"/>
    </location>
</feature>
<organism evidence="2 3">
    <name type="scientific">Cystoisospora suis</name>
    <dbReference type="NCBI Taxonomy" id="483139"/>
    <lineage>
        <taxon>Eukaryota</taxon>
        <taxon>Sar</taxon>
        <taxon>Alveolata</taxon>
        <taxon>Apicomplexa</taxon>
        <taxon>Conoidasida</taxon>
        <taxon>Coccidia</taxon>
        <taxon>Eucoccidiorida</taxon>
        <taxon>Eimeriorina</taxon>
        <taxon>Sarcocystidae</taxon>
        <taxon>Cystoisospora</taxon>
    </lineage>
</organism>
<feature type="region of interest" description="Disordered" evidence="1">
    <location>
        <begin position="1051"/>
        <end position="1075"/>
    </location>
</feature>
<dbReference type="RefSeq" id="XP_067922684.1">
    <property type="nucleotide sequence ID" value="XM_068065355.1"/>
</dbReference>
<feature type="compositionally biased region" description="Basic and acidic residues" evidence="1">
    <location>
        <begin position="386"/>
        <end position="407"/>
    </location>
</feature>
<feature type="compositionally biased region" description="Basic and acidic residues" evidence="1">
    <location>
        <begin position="1051"/>
        <end position="1069"/>
    </location>
</feature>
<dbReference type="PANTHER" id="PTHR11085:SF10">
    <property type="entry name" value="NAD-DEPENDENT PROTEIN DEACYLASE SIRTUIN-5, MITOCHONDRIAL-RELATED"/>
    <property type="match status" value="1"/>
</dbReference>
<dbReference type="GO" id="GO:0070403">
    <property type="term" value="F:NAD+ binding"/>
    <property type="evidence" value="ECO:0007669"/>
    <property type="project" value="TreeGrafter"/>
</dbReference>
<dbReference type="GO" id="GO:0017136">
    <property type="term" value="F:histone deacetylase activity, NAD-dependent"/>
    <property type="evidence" value="ECO:0007669"/>
    <property type="project" value="TreeGrafter"/>
</dbReference>
<feature type="compositionally biased region" description="Basic and acidic residues" evidence="1">
    <location>
        <begin position="763"/>
        <end position="793"/>
    </location>
</feature>
<dbReference type="EMBL" id="MIGC01002484">
    <property type="protein sequence ID" value="PHJ20999.1"/>
    <property type="molecule type" value="Genomic_DNA"/>
</dbReference>
<dbReference type="SUPFAM" id="SSF52467">
    <property type="entry name" value="DHS-like NAD/FAD-binding domain"/>
    <property type="match status" value="1"/>
</dbReference>
<protein>
    <submittedName>
        <fullName evidence="2">Uncharacterized protein</fullName>
    </submittedName>
</protein>
<feature type="region of interest" description="Disordered" evidence="1">
    <location>
        <begin position="386"/>
        <end position="418"/>
    </location>
</feature>
<feature type="compositionally biased region" description="Basic and acidic residues" evidence="1">
    <location>
        <begin position="359"/>
        <end position="373"/>
    </location>
</feature>
<feature type="compositionally biased region" description="Low complexity" evidence="1">
    <location>
        <begin position="610"/>
        <end position="626"/>
    </location>
</feature>
<proteinExistence type="predicted"/>
<feature type="region of interest" description="Disordered" evidence="1">
    <location>
        <begin position="295"/>
        <end position="325"/>
    </location>
</feature>
<dbReference type="GO" id="GO:0005634">
    <property type="term" value="C:nucleus"/>
    <property type="evidence" value="ECO:0007669"/>
    <property type="project" value="TreeGrafter"/>
</dbReference>
<dbReference type="VEuPathDB" id="ToxoDB:CSUI_005176"/>
<gene>
    <name evidence="2" type="ORF">CSUI_005176</name>
</gene>
<feature type="compositionally biased region" description="Low complexity" evidence="1">
    <location>
        <begin position="102"/>
        <end position="117"/>
    </location>
</feature>
<feature type="region of interest" description="Disordered" evidence="1">
    <location>
        <begin position="511"/>
        <end position="574"/>
    </location>
</feature>
<dbReference type="InterPro" id="IPR029035">
    <property type="entry name" value="DHS-like_NAD/FAD-binding_dom"/>
</dbReference>
<feature type="compositionally biased region" description="Basic and acidic residues" evidence="1">
    <location>
        <begin position="697"/>
        <end position="742"/>
    </location>
</feature>
<accession>A0A2C6KW59</accession>
<comment type="caution">
    <text evidence="2">The sequence shown here is derived from an EMBL/GenBank/DDBJ whole genome shotgun (WGS) entry which is preliminary data.</text>
</comment>
<dbReference type="OrthoDB" id="334002at2759"/>